<evidence type="ECO:0000313" key="4">
    <source>
        <dbReference type="Proteomes" id="UP000181790"/>
    </source>
</evidence>
<comment type="caution">
    <text evidence="3">The sequence shown here is derived from an EMBL/GenBank/DDBJ whole genome shotgun (WGS) entry which is preliminary data.</text>
</comment>
<evidence type="ECO:0008006" key="5">
    <source>
        <dbReference type="Google" id="ProtNLM"/>
    </source>
</evidence>
<evidence type="ECO:0000256" key="2">
    <source>
        <dbReference type="SAM" id="SignalP"/>
    </source>
</evidence>
<feature type="signal peptide" evidence="2">
    <location>
        <begin position="1"/>
        <end position="18"/>
    </location>
</feature>
<dbReference type="PANTHER" id="PTHR46580">
    <property type="entry name" value="SENSOR KINASE-RELATED"/>
    <property type="match status" value="1"/>
</dbReference>
<sequence length="733" mass="79371">MKNYIAALLVAFPLLNYAQSLSFRYDLKPALTVNGRTLPNPWVGGMNACQFSTMKLNNDTFDDLVVYDRSNRKISTFLWTDKGWQYDPSYETAFPAIQNWMLLVDYDGDGKKDLFAQSTFGIQVLRNTSVGGKVSWQVAANPLITEGLGGRQNLYVASSDIPAIVDLDDDGDIDILTFDASGNLLTLQQNLSREQQGVSGLTFKRIGSCWGGFQKEYCNDFVFGVDCSLGGRIAVTGAARPATPAHTGNTITLFDTNGDGTKDLLAGFVSCQNIALVKNGGPNTAEAKFTSFEANFPAKDPINFQNFPAVFWEDVDGDGKKDLLATPNVLSNEGNLINFQSSNWFYRNVGTNQKPDFQLVQKDFLQKDMLDLGERAAPALADLDGDGDLDLLVGNGGMLTNQGFRGSLFYFENKGTAQEAYFDLVSSDYLGLGSSTVLTDLMPRFADLDGNGGLDLIVFSNSARGIEIRTFFNQSGARAAAKYTLASVRLIPTPNLLGPGDIPAFADVDKDGLPDMLVGRSIGNIAYYRNTGTASSPAFQLQTEEYGGSKVNTLAGGPSLAIVDLNGDQRPELVSGDQWGKMKLYRFPDQPNQSLVLLDTLAALGTPGHDLMLATGDLDGDQLPDLMIGTAGGGLRYLKNTSEKVVITGTDNGEPVLPWAYPNPTERYVTIRPPRDGIAEVISLSGQQLMQGLSVRAHNETLLDLGALGDGTYLIRLLSDGKPPLIQKVVVWK</sequence>
<gene>
    <name evidence="3" type="ORF">BLX24_21490</name>
</gene>
<keyword evidence="4" id="KW-1185">Reference proteome</keyword>
<dbReference type="InterPro" id="IPR013517">
    <property type="entry name" value="FG-GAP"/>
</dbReference>
<keyword evidence="1 2" id="KW-0732">Signal</keyword>
<dbReference type="Pfam" id="PF13517">
    <property type="entry name" value="FG-GAP_3"/>
    <property type="match status" value="2"/>
</dbReference>
<accession>A0A1S2VEJ1</accession>
<feature type="chain" id="PRO_5010309878" description="Secretion system C-terminal sorting domain-containing protein" evidence="2">
    <location>
        <begin position="19"/>
        <end position="733"/>
    </location>
</feature>
<name>A0A1S2VEJ1_9BACT</name>
<dbReference type="RefSeq" id="WP_071505264.1">
    <property type="nucleotide sequence ID" value="NZ_MORL01000015.1"/>
</dbReference>
<proteinExistence type="predicted"/>
<dbReference type="EMBL" id="MORL01000015">
    <property type="protein sequence ID" value="OIN57129.1"/>
    <property type="molecule type" value="Genomic_DNA"/>
</dbReference>
<protein>
    <recommendedName>
        <fullName evidence="5">Secretion system C-terminal sorting domain-containing protein</fullName>
    </recommendedName>
</protein>
<dbReference type="PANTHER" id="PTHR46580:SF4">
    <property type="entry name" value="ATP_GTP-BINDING PROTEIN"/>
    <property type="match status" value="1"/>
</dbReference>
<evidence type="ECO:0000256" key="1">
    <source>
        <dbReference type="ARBA" id="ARBA00022729"/>
    </source>
</evidence>
<dbReference type="Proteomes" id="UP000181790">
    <property type="component" value="Unassembled WGS sequence"/>
</dbReference>
<dbReference type="InterPro" id="IPR028994">
    <property type="entry name" value="Integrin_alpha_N"/>
</dbReference>
<dbReference type="AlphaFoldDB" id="A0A1S2VEJ1"/>
<organism evidence="3 4">
    <name type="scientific">Arsenicibacter rosenii</name>
    <dbReference type="NCBI Taxonomy" id="1750698"/>
    <lineage>
        <taxon>Bacteria</taxon>
        <taxon>Pseudomonadati</taxon>
        <taxon>Bacteroidota</taxon>
        <taxon>Cytophagia</taxon>
        <taxon>Cytophagales</taxon>
        <taxon>Spirosomataceae</taxon>
        <taxon>Arsenicibacter</taxon>
    </lineage>
</organism>
<dbReference type="Gene3D" id="2.130.10.130">
    <property type="entry name" value="Integrin alpha, N-terminal"/>
    <property type="match status" value="2"/>
</dbReference>
<reference evidence="3 4" key="1">
    <citation type="submission" date="2016-10" db="EMBL/GenBank/DDBJ databases">
        <title>Arsenicibacter rosenii gen. nov., sp. nov., an efficient arsenic-methylating bacterium isolated from an arsenic-contaminated paddy soil.</title>
        <authorList>
            <person name="Huang K."/>
        </authorList>
    </citation>
    <scope>NUCLEOTIDE SEQUENCE [LARGE SCALE GENOMIC DNA]</scope>
    <source>
        <strain evidence="3 4">SM-1</strain>
    </source>
</reference>
<evidence type="ECO:0000313" key="3">
    <source>
        <dbReference type="EMBL" id="OIN57129.1"/>
    </source>
</evidence>
<dbReference type="SUPFAM" id="SSF69318">
    <property type="entry name" value="Integrin alpha N-terminal domain"/>
    <property type="match status" value="2"/>
</dbReference>
<dbReference type="OrthoDB" id="9816120at2"/>